<gene>
    <name evidence="3" type="ORF">NAEGRDRAFT_49737</name>
</gene>
<feature type="region of interest" description="Disordered" evidence="1">
    <location>
        <begin position="492"/>
        <end position="513"/>
    </location>
</feature>
<dbReference type="eggNOG" id="ENOG502SE48">
    <property type="taxonomic scope" value="Eukaryota"/>
</dbReference>
<organism evidence="4">
    <name type="scientific">Naegleria gruberi</name>
    <name type="common">Amoeba</name>
    <dbReference type="NCBI Taxonomy" id="5762"/>
    <lineage>
        <taxon>Eukaryota</taxon>
        <taxon>Discoba</taxon>
        <taxon>Heterolobosea</taxon>
        <taxon>Tetramitia</taxon>
        <taxon>Eutetramitia</taxon>
        <taxon>Vahlkampfiidae</taxon>
        <taxon>Naegleria</taxon>
    </lineage>
</organism>
<keyword evidence="2" id="KW-1133">Transmembrane helix</keyword>
<feature type="compositionally biased region" description="Low complexity" evidence="1">
    <location>
        <begin position="494"/>
        <end position="513"/>
    </location>
</feature>
<evidence type="ECO:0000313" key="4">
    <source>
        <dbReference type="Proteomes" id="UP000006671"/>
    </source>
</evidence>
<dbReference type="InParanoid" id="D2VI50"/>
<reference evidence="3 4" key="1">
    <citation type="journal article" date="2010" name="Cell">
        <title>The genome of Naegleria gruberi illuminates early eukaryotic versatility.</title>
        <authorList>
            <person name="Fritz-Laylin L.K."/>
            <person name="Prochnik S.E."/>
            <person name="Ginger M.L."/>
            <person name="Dacks J.B."/>
            <person name="Carpenter M.L."/>
            <person name="Field M.C."/>
            <person name="Kuo A."/>
            <person name="Paredez A."/>
            <person name="Chapman J."/>
            <person name="Pham J."/>
            <person name="Shu S."/>
            <person name="Neupane R."/>
            <person name="Cipriano M."/>
            <person name="Mancuso J."/>
            <person name="Tu H."/>
            <person name="Salamov A."/>
            <person name="Lindquist E."/>
            <person name="Shapiro H."/>
            <person name="Lucas S."/>
            <person name="Grigoriev I.V."/>
            <person name="Cande W.Z."/>
            <person name="Fulton C."/>
            <person name="Rokhsar D.S."/>
            <person name="Dawson S.C."/>
        </authorList>
    </citation>
    <scope>NUCLEOTIDE SEQUENCE [LARGE SCALE GENOMIC DNA]</scope>
    <source>
        <strain evidence="3 4">NEG-M</strain>
    </source>
</reference>
<feature type="region of interest" description="Disordered" evidence="1">
    <location>
        <begin position="132"/>
        <end position="159"/>
    </location>
</feature>
<dbReference type="KEGG" id="ngr:NAEGRDRAFT_49737"/>
<keyword evidence="2" id="KW-0472">Membrane</keyword>
<accession>D2VI50</accession>
<proteinExistence type="predicted"/>
<keyword evidence="4" id="KW-1185">Reference proteome</keyword>
<evidence type="ECO:0000256" key="1">
    <source>
        <dbReference type="SAM" id="MobiDB-lite"/>
    </source>
</evidence>
<dbReference type="VEuPathDB" id="AmoebaDB:NAEGRDRAFT_49737"/>
<feature type="compositionally biased region" description="Polar residues" evidence="1">
    <location>
        <begin position="132"/>
        <end position="156"/>
    </location>
</feature>
<protein>
    <submittedName>
        <fullName evidence="3">Predicted protein</fullName>
    </submittedName>
</protein>
<keyword evidence="2" id="KW-0812">Transmembrane</keyword>
<feature type="compositionally biased region" description="Low complexity" evidence="1">
    <location>
        <begin position="526"/>
        <end position="557"/>
    </location>
</feature>
<evidence type="ECO:0000256" key="2">
    <source>
        <dbReference type="SAM" id="Phobius"/>
    </source>
</evidence>
<dbReference type="Proteomes" id="UP000006671">
    <property type="component" value="Unassembled WGS sequence"/>
</dbReference>
<feature type="region of interest" description="Disordered" evidence="1">
    <location>
        <begin position="525"/>
        <end position="577"/>
    </location>
</feature>
<dbReference type="RefSeq" id="XP_002676199.1">
    <property type="nucleotide sequence ID" value="XM_002676153.1"/>
</dbReference>
<dbReference type="EMBL" id="GG738873">
    <property type="protein sequence ID" value="EFC43455.1"/>
    <property type="molecule type" value="Genomic_DNA"/>
</dbReference>
<dbReference type="GeneID" id="8853111"/>
<dbReference type="AlphaFoldDB" id="D2VI50"/>
<feature type="transmembrane region" description="Helical" evidence="2">
    <location>
        <begin position="237"/>
        <end position="260"/>
    </location>
</feature>
<evidence type="ECO:0000313" key="3">
    <source>
        <dbReference type="EMBL" id="EFC43455.1"/>
    </source>
</evidence>
<dbReference type="OrthoDB" id="10266538at2759"/>
<sequence>MLQHKFIQSSKNLISNNRSPSLLLFGKNIAFKKDQYNLIDQSRGFQSCLYRSNGVSPLPTAVAPTTSSPTTTNPPAIANAISTATPTAPVTVVQTSVVDGVVSSTTTSSSVISSSNSQPNAATIVIIQQQPATSTTNGTSDGVTSVSSDQSQGVLPSTSTSQQQTIIQIDTQVFSKQIEQAVKQQMKQSLSKHAYEPTGEESFEIMEHLERERLYEESKGKGLIYQFRRFMKKKTSLLTNLLAIGKILPANAIMSLFFSFHKMEQNYKERIFAQRITASLNFIDKKSNTFKIRNIFCKNLDEVVLNNQAVVQVIQEAASKTNKEAPIVILPDEDKWFILNLVQSCISQNVASGYFRQDMMLKHHSEWYVFAITNETDVSIKKMRVVIAQEKLLKSIHDGTVNQPEFGMYSIHNNGIIFKLLNIEHVYGEIRWNTVKLMSKMYHEQYDSIMETSKTKPKNSIEKQIFTFELNNNNTSISNSIEHVDCTTMVDRLSMPSSPSNSSSSSSSPNFKSYSKLNKPKLTHCLSNSPLLQSPQSPTVKSPASTNSPSNNSNSSSDWKWKSEDGIRKKKKSRKDSWVQMASRVIVHQEENKSTTCCLNNVHKKMETSPLSNYITNDMSIEPPTIVITKPNRIVRTSIKISELLN</sequence>
<name>D2VI50_NAEGR</name>